<accession>A0A8H5XZS5</accession>
<proteinExistence type="inferred from homology"/>
<dbReference type="InterPro" id="IPR044890">
    <property type="entry name" value="TMEM14_sf"/>
</dbReference>
<organism evidence="7 8">
    <name type="scientific">Fusarium mundagurra</name>
    <dbReference type="NCBI Taxonomy" id="1567541"/>
    <lineage>
        <taxon>Eukaryota</taxon>
        <taxon>Fungi</taxon>
        <taxon>Dikarya</taxon>
        <taxon>Ascomycota</taxon>
        <taxon>Pezizomycotina</taxon>
        <taxon>Sordariomycetes</taxon>
        <taxon>Hypocreomycetidae</taxon>
        <taxon>Hypocreales</taxon>
        <taxon>Nectriaceae</taxon>
        <taxon>Fusarium</taxon>
        <taxon>Fusarium fujikuroi species complex</taxon>
    </lineage>
</organism>
<evidence type="ECO:0000256" key="6">
    <source>
        <dbReference type="ARBA" id="ARBA00023242"/>
    </source>
</evidence>
<evidence type="ECO:0000256" key="2">
    <source>
        <dbReference type="ARBA" id="ARBA00007590"/>
    </source>
</evidence>
<dbReference type="InterPro" id="IPR005349">
    <property type="entry name" value="TMEM14"/>
</dbReference>
<protein>
    <recommendedName>
        <fullName evidence="9">Transmembrane protein 14</fullName>
    </recommendedName>
</protein>
<evidence type="ECO:0000256" key="4">
    <source>
        <dbReference type="ARBA" id="ARBA00022989"/>
    </source>
</evidence>
<comment type="caution">
    <text evidence="7">The sequence shown here is derived from an EMBL/GenBank/DDBJ whole genome shotgun (WGS) entry which is preliminary data.</text>
</comment>
<dbReference type="EMBL" id="JAAOAN010000626">
    <property type="protein sequence ID" value="KAF5702317.1"/>
    <property type="molecule type" value="Genomic_DNA"/>
</dbReference>
<dbReference type="Proteomes" id="UP000544331">
    <property type="component" value="Unassembled WGS sequence"/>
</dbReference>
<dbReference type="OrthoDB" id="5620at2759"/>
<evidence type="ECO:0000313" key="8">
    <source>
        <dbReference type="Proteomes" id="UP000544331"/>
    </source>
</evidence>
<dbReference type="PANTHER" id="PTHR12668:SF53">
    <property type="entry name" value="TMEM14 PROTEIN HOMOLOG YJR085C"/>
    <property type="match status" value="1"/>
</dbReference>
<evidence type="ECO:0000256" key="1">
    <source>
        <dbReference type="ARBA" id="ARBA00004370"/>
    </source>
</evidence>
<keyword evidence="6" id="KW-0539">Nucleus</keyword>
<gene>
    <name evidence="7" type="ORF">FMUND_13522</name>
</gene>
<evidence type="ECO:0000256" key="5">
    <source>
        <dbReference type="ARBA" id="ARBA00023136"/>
    </source>
</evidence>
<dbReference type="AlphaFoldDB" id="A0A8H5XZS5"/>
<name>A0A8H5XZS5_9HYPO</name>
<evidence type="ECO:0008006" key="9">
    <source>
        <dbReference type="Google" id="ProtNLM"/>
    </source>
</evidence>
<dbReference type="Pfam" id="PF11951">
    <property type="entry name" value="Fungal_trans_2"/>
    <property type="match status" value="1"/>
</dbReference>
<dbReference type="InterPro" id="IPR021858">
    <property type="entry name" value="Fun_TF"/>
</dbReference>
<dbReference type="GO" id="GO:0016020">
    <property type="term" value="C:membrane"/>
    <property type="evidence" value="ECO:0007669"/>
    <property type="project" value="UniProtKB-SubCell"/>
</dbReference>
<evidence type="ECO:0000256" key="3">
    <source>
        <dbReference type="ARBA" id="ARBA00022692"/>
    </source>
</evidence>
<keyword evidence="8" id="KW-1185">Reference proteome</keyword>
<sequence length="343" mass="37313">MAEHPSFTLAGLLAAGGTAGYIRTRSTPSLVAGVGLGVSYAYAGYLLKNNKDYGSELALANSVLLTGSAVPRIIKTGGRAPVPLLLGAVGGLATYYYQKKFQSSDTLRQIYLNIFVIWGQRPEFSFLPQPPLAKDTSMVPRTHTNPNKKLVLGYSRDPFAALPKQLLSHENFLLDHYVRVVVPHNVKTCRLFNQMDDHEGQVMRDWVGLAITDSDLLCSIILLGACRHILSNNPDSGLMQAALQYKYNGLKALRHAVSGVSPTLSALTIAKTCAMALDEISYGEAVVARQHIQGVFAMIEAAGGSQCLDGTGLLKRMYLRFLEMRESPGLQLPKGIAYSSHCW</sequence>
<comment type="similarity">
    <text evidence="2">Belongs to the TMEM14 family.</text>
</comment>
<keyword evidence="3" id="KW-0812">Transmembrane</keyword>
<dbReference type="Gene3D" id="1.10.10.1740">
    <property type="entry name" value="Transmembrane protein 14-like"/>
    <property type="match status" value="1"/>
</dbReference>
<keyword evidence="4" id="KW-1133">Transmembrane helix</keyword>
<evidence type="ECO:0000313" key="7">
    <source>
        <dbReference type="EMBL" id="KAF5702317.1"/>
    </source>
</evidence>
<reference evidence="7 8" key="1">
    <citation type="submission" date="2020-05" db="EMBL/GenBank/DDBJ databases">
        <title>Identification and distribution of gene clusters putatively required for synthesis of sphingolipid metabolism inhibitors in phylogenetically diverse species of the filamentous fungus Fusarium.</title>
        <authorList>
            <person name="Kim H.-S."/>
            <person name="Busman M."/>
            <person name="Brown D.W."/>
            <person name="Divon H."/>
            <person name="Uhlig S."/>
            <person name="Proctor R.H."/>
        </authorList>
    </citation>
    <scope>NUCLEOTIDE SEQUENCE [LARGE SCALE GENOMIC DNA]</scope>
    <source>
        <strain evidence="7 8">NRRL 66235</strain>
    </source>
</reference>
<comment type="subcellular location">
    <subcellularLocation>
        <location evidence="1">Membrane</location>
    </subcellularLocation>
</comment>
<dbReference type="Pfam" id="PF03647">
    <property type="entry name" value="Tmemb_14"/>
    <property type="match status" value="1"/>
</dbReference>
<keyword evidence="5" id="KW-0472">Membrane</keyword>
<dbReference type="PANTHER" id="PTHR12668">
    <property type="entry name" value="TRANSMEMBRANE PROTEIN 14, 15"/>
    <property type="match status" value="1"/>
</dbReference>